<evidence type="ECO:0000256" key="3">
    <source>
        <dbReference type="ARBA" id="ARBA00022729"/>
    </source>
</evidence>
<evidence type="ECO:0000259" key="7">
    <source>
        <dbReference type="Pfam" id="PF01120"/>
    </source>
</evidence>
<reference evidence="8" key="1">
    <citation type="submission" date="2021-01" db="EMBL/GenBank/DDBJ databases">
        <authorList>
            <person name="Corre E."/>
            <person name="Pelletier E."/>
            <person name="Niang G."/>
            <person name="Scheremetjew M."/>
            <person name="Finn R."/>
            <person name="Kale V."/>
            <person name="Holt S."/>
            <person name="Cochrane G."/>
            <person name="Meng A."/>
            <person name="Brown T."/>
            <person name="Cohen L."/>
        </authorList>
    </citation>
    <scope>NUCLEOTIDE SEQUENCE</scope>
    <source>
        <strain evidence="8">CCMP1381</strain>
    </source>
</reference>
<keyword evidence="4" id="KW-0378">Hydrolase</keyword>
<organism evidence="8">
    <name type="scientific">Octactis speculum</name>
    <dbReference type="NCBI Taxonomy" id="3111310"/>
    <lineage>
        <taxon>Eukaryota</taxon>
        <taxon>Sar</taxon>
        <taxon>Stramenopiles</taxon>
        <taxon>Ochrophyta</taxon>
        <taxon>Dictyochophyceae</taxon>
        <taxon>Dictyochales</taxon>
        <taxon>Dictyochaceae</taxon>
        <taxon>Octactis</taxon>
    </lineage>
</organism>
<evidence type="ECO:0000256" key="2">
    <source>
        <dbReference type="ARBA" id="ARBA00012662"/>
    </source>
</evidence>
<gene>
    <name evidence="8" type="ORF">DSPE1174_LOCUS6727</name>
</gene>
<protein>
    <recommendedName>
        <fullName evidence="2">alpha-L-fucosidase</fullName>
        <ecNumber evidence="2">3.2.1.51</ecNumber>
    </recommendedName>
</protein>
<evidence type="ECO:0000256" key="4">
    <source>
        <dbReference type="ARBA" id="ARBA00022801"/>
    </source>
</evidence>
<dbReference type="InterPro" id="IPR057739">
    <property type="entry name" value="Glyco_hydro_29_N"/>
</dbReference>
<evidence type="ECO:0000313" key="8">
    <source>
        <dbReference type="EMBL" id="CAD9391797.1"/>
    </source>
</evidence>
<dbReference type="SUPFAM" id="SSF51445">
    <property type="entry name" value="(Trans)glycosidases"/>
    <property type="match status" value="1"/>
</dbReference>
<proteinExistence type="inferred from homology"/>
<dbReference type="Pfam" id="PF01120">
    <property type="entry name" value="Alpha_L_fucos"/>
    <property type="match status" value="1"/>
</dbReference>
<feature type="domain" description="Glycoside hydrolase family 29 N-terminal" evidence="7">
    <location>
        <begin position="71"/>
        <end position="176"/>
    </location>
</feature>
<evidence type="ECO:0000256" key="5">
    <source>
        <dbReference type="ARBA" id="ARBA00023295"/>
    </source>
</evidence>
<evidence type="ECO:0000256" key="6">
    <source>
        <dbReference type="SAM" id="SignalP"/>
    </source>
</evidence>
<dbReference type="PANTHER" id="PTHR10030:SF37">
    <property type="entry name" value="ALPHA-L-FUCOSIDASE-RELATED"/>
    <property type="match status" value="1"/>
</dbReference>
<dbReference type="SMART" id="SM00812">
    <property type="entry name" value="Alpha_L_fucos"/>
    <property type="match status" value="1"/>
</dbReference>
<keyword evidence="3 6" id="KW-0732">Signal</keyword>
<dbReference type="GO" id="GO:0016139">
    <property type="term" value="P:glycoside catabolic process"/>
    <property type="evidence" value="ECO:0007669"/>
    <property type="project" value="TreeGrafter"/>
</dbReference>
<dbReference type="PANTHER" id="PTHR10030">
    <property type="entry name" value="ALPHA-L-FUCOSIDASE"/>
    <property type="match status" value="1"/>
</dbReference>
<dbReference type="EC" id="3.2.1.51" evidence="2"/>
<dbReference type="Gene3D" id="3.20.20.80">
    <property type="entry name" value="Glycosidases"/>
    <property type="match status" value="1"/>
</dbReference>
<dbReference type="InterPro" id="IPR017853">
    <property type="entry name" value="GH"/>
</dbReference>
<dbReference type="GO" id="GO:0005764">
    <property type="term" value="C:lysosome"/>
    <property type="evidence" value="ECO:0007669"/>
    <property type="project" value="TreeGrafter"/>
</dbReference>
<evidence type="ECO:0000256" key="1">
    <source>
        <dbReference type="ARBA" id="ARBA00007951"/>
    </source>
</evidence>
<sequence>MNFLPFLLTICLSSFPLFQCVHERCVGDCVLSGGRAGGHPGVSGFNASYVTAEWLDIDAPLRCPCPAAASVRRWQGLKFGLFLHWGAYSVAGVDASWSLSWDDLSWAWDSDILGSPPETHEEMRAYRAQYWGLPKQFNPLAFDAEEWARVAEGAGVRYVVFTTKHHDGFAMYNTTLAASPGQVMDRLIGGWLLFLSKHRQ</sequence>
<feature type="signal peptide" evidence="6">
    <location>
        <begin position="1"/>
        <end position="20"/>
    </location>
</feature>
<dbReference type="AlphaFoldDB" id="A0A7S2BBA2"/>
<comment type="similarity">
    <text evidence="1">Belongs to the glycosyl hydrolase 29 family.</text>
</comment>
<dbReference type="GO" id="GO:0006004">
    <property type="term" value="P:fucose metabolic process"/>
    <property type="evidence" value="ECO:0007669"/>
    <property type="project" value="TreeGrafter"/>
</dbReference>
<dbReference type="InterPro" id="IPR000933">
    <property type="entry name" value="Glyco_hydro_29"/>
</dbReference>
<dbReference type="GO" id="GO:0004560">
    <property type="term" value="F:alpha-L-fucosidase activity"/>
    <property type="evidence" value="ECO:0007669"/>
    <property type="project" value="UniProtKB-EC"/>
</dbReference>
<feature type="chain" id="PRO_5030533236" description="alpha-L-fucosidase" evidence="6">
    <location>
        <begin position="21"/>
        <end position="200"/>
    </location>
</feature>
<accession>A0A7S2BBA2</accession>
<dbReference type="EMBL" id="HBGS01012782">
    <property type="protein sequence ID" value="CAD9391797.1"/>
    <property type="molecule type" value="Transcribed_RNA"/>
</dbReference>
<keyword evidence="5" id="KW-0326">Glycosidase</keyword>
<name>A0A7S2BBA2_9STRA</name>